<keyword evidence="3" id="KW-1185">Reference proteome</keyword>
<evidence type="ECO:0000313" key="3">
    <source>
        <dbReference type="Proteomes" id="UP000006038"/>
    </source>
</evidence>
<organism evidence="2">
    <name type="scientific">Oryza brachyantha</name>
    <name type="common">malo sina</name>
    <dbReference type="NCBI Taxonomy" id="4533"/>
    <lineage>
        <taxon>Eukaryota</taxon>
        <taxon>Viridiplantae</taxon>
        <taxon>Streptophyta</taxon>
        <taxon>Embryophyta</taxon>
        <taxon>Tracheophyta</taxon>
        <taxon>Spermatophyta</taxon>
        <taxon>Magnoliopsida</taxon>
        <taxon>Liliopsida</taxon>
        <taxon>Poales</taxon>
        <taxon>Poaceae</taxon>
        <taxon>BOP clade</taxon>
        <taxon>Oryzoideae</taxon>
        <taxon>Oryzeae</taxon>
        <taxon>Oryzinae</taxon>
        <taxon>Oryza</taxon>
    </lineage>
</organism>
<name>J3MEI2_ORYBR</name>
<feature type="compositionally biased region" description="Basic residues" evidence="1">
    <location>
        <begin position="8"/>
        <end position="22"/>
    </location>
</feature>
<reference evidence="2" key="2">
    <citation type="submission" date="2013-04" db="UniProtKB">
        <authorList>
            <consortium name="EnsemblPlants"/>
        </authorList>
    </citation>
    <scope>IDENTIFICATION</scope>
</reference>
<evidence type="ECO:0000256" key="1">
    <source>
        <dbReference type="SAM" id="MobiDB-lite"/>
    </source>
</evidence>
<reference evidence="2" key="1">
    <citation type="journal article" date="2013" name="Nat. Commun.">
        <title>Whole-genome sequencing of Oryza brachyantha reveals mechanisms underlying Oryza genome evolution.</title>
        <authorList>
            <person name="Chen J."/>
            <person name="Huang Q."/>
            <person name="Gao D."/>
            <person name="Wang J."/>
            <person name="Lang Y."/>
            <person name="Liu T."/>
            <person name="Li B."/>
            <person name="Bai Z."/>
            <person name="Luis Goicoechea J."/>
            <person name="Liang C."/>
            <person name="Chen C."/>
            <person name="Zhang W."/>
            <person name="Sun S."/>
            <person name="Liao Y."/>
            <person name="Zhang X."/>
            <person name="Yang L."/>
            <person name="Song C."/>
            <person name="Wang M."/>
            <person name="Shi J."/>
            <person name="Liu G."/>
            <person name="Liu J."/>
            <person name="Zhou H."/>
            <person name="Zhou W."/>
            <person name="Yu Q."/>
            <person name="An N."/>
            <person name="Chen Y."/>
            <person name="Cai Q."/>
            <person name="Wang B."/>
            <person name="Liu B."/>
            <person name="Min J."/>
            <person name="Huang Y."/>
            <person name="Wu H."/>
            <person name="Li Z."/>
            <person name="Zhang Y."/>
            <person name="Yin Y."/>
            <person name="Song W."/>
            <person name="Jiang J."/>
            <person name="Jackson S.A."/>
            <person name="Wing R.A."/>
            <person name="Wang J."/>
            <person name="Chen M."/>
        </authorList>
    </citation>
    <scope>NUCLEOTIDE SEQUENCE [LARGE SCALE GENOMIC DNA]</scope>
    <source>
        <strain evidence="2">cv. IRGC 101232</strain>
    </source>
</reference>
<feature type="region of interest" description="Disordered" evidence="1">
    <location>
        <begin position="1"/>
        <end position="78"/>
    </location>
</feature>
<dbReference type="EnsemblPlants" id="OB06G24260.1">
    <property type="protein sequence ID" value="OB06G24260.1"/>
    <property type="gene ID" value="OB06G24260"/>
</dbReference>
<dbReference type="AlphaFoldDB" id="J3MEI2"/>
<protein>
    <submittedName>
        <fullName evidence="2">Uncharacterized protein</fullName>
    </submittedName>
</protein>
<sequence>MSSSASARPRRAAAAKGWRRPARVSCFRQGQDVPTASDDGAGGFEHISPPEGSRGLDANAEEGEGSSEEGERNSEEGDWFVTAQKIKRNLQERIFRFQTQRWTVPWTGETIAQVHSLLPLSMLSVLLCLLQ</sequence>
<feature type="compositionally biased region" description="Acidic residues" evidence="1">
    <location>
        <begin position="59"/>
        <end position="68"/>
    </location>
</feature>
<dbReference type="HOGENOM" id="CLU_1930783_0_0_1"/>
<proteinExistence type="predicted"/>
<evidence type="ECO:0000313" key="2">
    <source>
        <dbReference type="EnsemblPlants" id="OB06G24260.1"/>
    </source>
</evidence>
<accession>J3MEI2</accession>
<dbReference type="Gramene" id="OB06G24260.1">
    <property type="protein sequence ID" value="OB06G24260.1"/>
    <property type="gene ID" value="OB06G24260"/>
</dbReference>
<dbReference type="Proteomes" id="UP000006038">
    <property type="component" value="Chromosome 6"/>
</dbReference>